<dbReference type="eggNOG" id="arCOG10147">
    <property type="taxonomic scope" value="Archaea"/>
</dbReference>
<feature type="domain" description="CRISPR-associated protein Cas6 C-terminal" evidence="1">
    <location>
        <begin position="185"/>
        <end position="296"/>
    </location>
</feature>
<accession>H8I8P3</accession>
<proteinExistence type="predicted"/>
<dbReference type="STRING" id="1041930.Mtc_1194"/>
<dbReference type="OrthoDB" id="359204at2157"/>
<organism evidence="2 3">
    <name type="scientific">Methanocella conradii (strain DSM 24694 / JCM 17849 / CGMCC 1.5162 / HZ254)</name>
    <dbReference type="NCBI Taxonomy" id="1041930"/>
    <lineage>
        <taxon>Archaea</taxon>
        <taxon>Methanobacteriati</taxon>
        <taxon>Methanobacteriota</taxon>
        <taxon>Stenosarchaea group</taxon>
        <taxon>Methanomicrobia</taxon>
        <taxon>Methanocellales</taxon>
        <taxon>Methanocellaceae</taxon>
        <taxon>Methanocella</taxon>
    </lineage>
</organism>
<sequence length="300" mass="33425">MLPLSKLSARLTFPGPVTFPYWMGNTFRGGTGVHLRRACCPNLEKDCYTCEISGDCIFFYTHMKKDSKVGYGAPPKPIVLVPPFFGKSFTVEKDAYLDVSILLFGKFIRYLPHAILGLSMLGQNGIGSERRYGVNRFNIAEIRCALSGQRVYDGNTINVEAMKVIDIMDYANGHDMPDDYVSIGFETPMVMKTGAFPPTLDKLIDMVRQRLILYVNEYGDGTKIPEFQCTAHTKSSAMHFHKLKRASQRAGKGEIHAYTGTALYKIASMDEEAKRLLKIGELIGAGPKPSFGLGFYNITE</sequence>
<dbReference type="HOGENOM" id="CLU_926256_0_0_2"/>
<reference evidence="2 3" key="1">
    <citation type="journal article" date="2012" name="J. Bacteriol.">
        <title>Complete genome sequence of a thermophilic methanogen, Methanocella conradii HZ254, isolated from Chinese rice field soil.</title>
        <authorList>
            <person name="Lu Z."/>
            <person name="Lu Y."/>
        </authorList>
    </citation>
    <scope>NUCLEOTIDE SEQUENCE [LARGE SCALE GENOMIC DNA]</scope>
    <source>
        <strain evidence="3">DSM 24694 / JCM 17849 / CGMCC 1.5162 / HZ254</strain>
    </source>
</reference>
<dbReference type="GeneID" id="11971320"/>
<evidence type="ECO:0000259" key="1">
    <source>
        <dbReference type="Pfam" id="PF10040"/>
    </source>
</evidence>
<evidence type="ECO:0000313" key="2">
    <source>
        <dbReference type="EMBL" id="AFC99947.1"/>
    </source>
</evidence>
<dbReference type="Proteomes" id="UP000005233">
    <property type="component" value="Chromosome"/>
</dbReference>
<dbReference type="AlphaFoldDB" id="H8I8P3"/>
<evidence type="ECO:0000313" key="3">
    <source>
        <dbReference type="Proteomes" id="UP000005233"/>
    </source>
</evidence>
<dbReference type="Pfam" id="PF10040">
    <property type="entry name" value="CRISPR_Cas6"/>
    <property type="match status" value="1"/>
</dbReference>
<dbReference type="RefSeq" id="WP_014405785.1">
    <property type="nucleotide sequence ID" value="NC_017034.1"/>
</dbReference>
<dbReference type="KEGG" id="mez:Mtc_1194"/>
<dbReference type="Gene3D" id="3.30.70.1900">
    <property type="match status" value="1"/>
</dbReference>
<protein>
    <submittedName>
        <fullName evidence="2">Uncharacterized CRISPR-associated proteins (Cas6-like)</fullName>
    </submittedName>
</protein>
<dbReference type="EMBL" id="CP003243">
    <property type="protein sequence ID" value="AFC99947.1"/>
    <property type="molecule type" value="Genomic_DNA"/>
</dbReference>
<gene>
    <name evidence="2" type="ordered locus">Mtc_1194</name>
</gene>
<dbReference type="InterPro" id="IPR019267">
    <property type="entry name" value="CRISPR-assoc_Cas6_C"/>
</dbReference>
<keyword evidence="3" id="KW-1185">Reference proteome</keyword>
<name>H8I8P3_METCZ</name>